<dbReference type="AlphaFoldDB" id="W4FB14"/>
<accession>W4FB14</accession>
<dbReference type="EMBL" id="KI913401">
    <property type="protein sequence ID" value="ETV64094.1"/>
    <property type="molecule type" value="Genomic_DNA"/>
</dbReference>
<evidence type="ECO:0000313" key="1">
    <source>
        <dbReference type="EMBL" id="ETV64094.1"/>
    </source>
</evidence>
<gene>
    <name evidence="1" type="ORF">H257_18969</name>
</gene>
<dbReference type="VEuPathDB" id="FungiDB:H257_18969"/>
<dbReference type="GeneID" id="20820965"/>
<dbReference type="RefSeq" id="XP_009846422.1">
    <property type="nucleotide sequence ID" value="XM_009848120.1"/>
</dbReference>
<protein>
    <submittedName>
        <fullName evidence="1">Uncharacterized protein</fullName>
    </submittedName>
</protein>
<proteinExistence type="predicted"/>
<name>W4FB14_APHAT</name>
<organism evidence="1">
    <name type="scientific">Aphanomyces astaci</name>
    <name type="common">Crayfish plague agent</name>
    <dbReference type="NCBI Taxonomy" id="112090"/>
    <lineage>
        <taxon>Eukaryota</taxon>
        <taxon>Sar</taxon>
        <taxon>Stramenopiles</taxon>
        <taxon>Oomycota</taxon>
        <taxon>Saprolegniomycetes</taxon>
        <taxon>Saprolegniales</taxon>
        <taxon>Verrucalvaceae</taxon>
        <taxon>Aphanomyces</taxon>
    </lineage>
</organism>
<sequence length="59" mass="6940">MAANSKDPNIKLLVFNGIKKSYRFWTQKFTSRPEPKIKFEDWLYGEPPVLHGADESEQR</sequence>
<reference evidence="1" key="1">
    <citation type="submission" date="2013-12" db="EMBL/GenBank/DDBJ databases">
        <title>The Genome Sequence of Aphanomyces astaci APO3.</title>
        <authorList>
            <consortium name="The Broad Institute Genomics Platform"/>
            <person name="Russ C."/>
            <person name="Tyler B."/>
            <person name="van West P."/>
            <person name="Dieguez-Uribeondo J."/>
            <person name="Young S.K."/>
            <person name="Zeng Q."/>
            <person name="Gargeya S."/>
            <person name="Fitzgerald M."/>
            <person name="Abouelleil A."/>
            <person name="Alvarado L."/>
            <person name="Chapman S.B."/>
            <person name="Gainer-Dewar J."/>
            <person name="Goldberg J."/>
            <person name="Griggs A."/>
            <person name="Gujja S."/>
            <person name="Hansen M."/>
            <person name="Howarth C."/>
            <person name="Imamovic A."/>
            <person name="Ireland A."/>
            <person name="Larimer J."/>
            <person name="McCowan C."/>
            <person name="Murphy C."/>
            <person name="Pearson M."/>
            <person name="Poon T.W."/>
            <person name="Priest M."/>
            <person name="Roberts A."/>
            <person name="Saif S."/>
            <person name="Shea T."/>
            <person name="Sykes S."/>
            <person name="Wortman J."/>
            <person name="Nusbaum C."/>
            <person name="Birren B."/>
        </authorList>
    </citation>
    <scope>NUCLEOTIDE SEQUENCE [LARGE SCALE GENOMIC DNA]</scope>
    <source>
        <strain evidence="1">APO3</strain>
    </source>
</reference>
<dbReference type="OrthoDB" id="113102at2759"/>